<dbReference type="PIRSF" id="PIRSF000193">
    <property type="entry name" value="Pyrrol-5-carb_rd"/>
    <property type="match status" value="1"/>
</dbReference>
<dbReference type="InterPro" id="IPR028939">
    <property type="entry name" value="P5C_Rdtase_cat_N"/>
</dbReference>
<dbReference type="EMBL" id="JASPKY010000067">
    <property type="protein sequence ID" value="KAK9743607.1"/>
    <property type="molecule type" value="Genomic_DNA"/>
</dbReference>
<dbReference type="PANTHER" id="PTHR11645">
    <property type="entry name" value="PYRROLINE-5-CARBOXYLATE REDUCTASE"/>
    <property type="match status" value="1"/>
</dbReference>
<proteinExistence type="inferred from homology"/>
<feature type="binding site" evidence="13">
    <location>
        <position position="92"/>
    </location>
    <ligand>
        <name>NADPH</name>
        <dbReference type="ChEBI" id="CHEBI:57783"/>
    </ligand>
</feature>
<dbReference type="FunFam" id="1.10.3730.10:FF:000001">
    <property type="entry name" value="Pyrroline-5-carboxylate reductase"/>
    <property type="match status" value="1"/>
</dbReference>
<protein>
    <recommendedName>
        <fullName evidence="5">Pyrroline-5-carboxylate reductase</fullName>
        <ecNumber evidence="4">1.5.1.2</ecNumber>
    </recommendedName>
</protein>
<evidence type="ECO:0000256" key="5">
    <source>
        <dbReference type="ARBA" id="ARBA00021413"/>
    </source>
</evidence>
<dbReference type="NCBIfam" id="TIGR00112">
    <property type="entry name" value="proC"/>
    <property type="match status" value="1"/>
</dbReference>
<evidence type="ECO:0000256" key="10">
    <source>
        <dbReference type="ARBA" id="ARBA00023002"/>
    </source>
</evidence>
<dbReference type="AlphaFoldDB" id="A0AAW1MBZ4"/>
<keyword evidence="17" id="KW-1185">Reference proteome</keyword>
<evidence type="ECO:0000256" key="1">
    <source>
        <dbReference type="ARBA" id="ARBA00004496"/>
    </source>
</evidence>
<dbReference type="InterPro" id="IPR029036">
    <property type="entry name" value="P5CR_dimer"/>
</dbReference>
<dbReference type="Pfam" id="PF03807">
    <property type="entry name" value="F420_oxidored"/>
    <property type="match status" value="1"/>
</dbReference>
<feature type="binding site" evidence="13">
    <location>
        <position position="72"/>
    </location>
    <ligand>
        <name>NADP(+)</name>
        <dbReference type="ChEBI" id="CHEBI:58349"/>
    </ligand>
</feature>
<comment type="pathway">
    <text evidence="2">Amino-acid biosynthesis; L-proline biosynthesis; L-proline from L-glutamate 5-semialdehyde: step 1/1.</text>
</comment>
<dbReference type="GO" id="GO:0005737">
    <property type="term" value="C:cytoplasm"/>
    <property type="evidence" value="ECO:0007669"/>
    <property type="project" value="UniProtKB-SubCell"/>
</dbReference>
<feature type="binding site" evidence="13">
    <location>
        <begin position="44"/>
        <end position="49"/>
    </location>
    <ligand>
        <name>NADP(+)</name>
        <dbReference type="ChEBI" id="CHEBI:58349"/>
    </ligand>
</feature>
<name>A0AAW1MBZ4_POPJA</name>
<dbReference type="InterPro" id="IPR036291">
    <property type="entry name" value="NAD(P)-bd_dom_sf"/>
</dbReference>
<dbReference type="SUPFAM" id="SSF48179">
    <property type="entry name" value="6-phosphogluconate dehydrogenase C-terminal domain-like"/>
    <property type="match status" value="1"/>
</dbReference>
<feature type="domain" description="Pyrroline-5-carboxylate reductase catalytic N-terminal" evidence="14">
    <location>
        <begin position="40"/>
        <end position="138"/>
    </location>
</feature>
<sequence>MTYLRRYFMEQFIQGQKRTFNLSSCSSQKNEDSIKKIAKQIGFIGDGNMAKAICRGIVNKGLVSYSQLYVSSPYIKNLDVWKQYGARVSTDNSKVAANTDIIFLAVKPHILPEAVEQLCQSDNVDKIKNKLFVSILAGYTLKMLEALLSKFSGCRVIRVMPNTPMMIGEGCTAYCPGNNVSAEDISVVKKILEESGVCEMVPENHINAVTALSGGGPAFVYLMIEALSDGAVKMGLHRDMATKFAVQTVLGAAKMVKVTGKHTGELKDEVCSAGGATIAGIHALEKAGVRGGIMNAIEASARRALELGKTE</sequence>
<evidence type="ECO:0000256" key="3">
    <source>
        <dbReference type="ARBA" id="ARBA00005525"/>
    </source>
</evidence>
<keyword evidence="8" id="KW-0641">Proline biosynthesis</keyword>
<keyword evidence="9 13" id="KW-0521">NADP</keyword>
<accession>A0AAW1MBZ4</accession>
<evidence type="ECO:0000313" key="16">
    <source>
        <dbReference type="EMBL" id="KAK9743607.1"/>
    </source>
</evidence>
<dbReference type="Gene3D" id="3.40.50.720">
    <property type="entry name" value="NAD(P)-binding Rossmann-like Domain"/>
    <property type="match status" value="1"/>
</dbReference>
<evidence type="ECO:0000256" key="11">
    <source>
        <dbReference type="ARBA" id="ARBA00050547"/>
    </source>
</evidence>
<reference evidence="16 17" key="1">
    <citation type="journal article" date="2024" name="BMC Genomics">
        <title>De novo assembly and annotation of Popillia japonica's genome with initial clues to its potential as an invasive pest.</title>
        <authorList>
            <person name="Cucini C."/>
            <person name="Boschi S."/>
            <person name="Funari R."/>
            <person name="Cardaioli E."/>
            <person name="Iannotti N."/>
            <person name="Marturano G."/>
            <person name="Paoli F."/>
            <person name="Bruttini M."/>
            <person name="Carapelli A."/>
            <person name="Frati F."/>
            <person name="Nardi F."/>
        </authorList>
    </citation>
    <scope>NUCLEOTIDE SEQUENCE [LARGE SCALE GENOMIC DNA]</scope>
    <source>
        <strain evidence="16">DMR45628</strain>
    </source>
</reference>
<evidence type="ECO:0000256" key="4">
    <source>
        <dbReference type="ARBA" id="ARBA00012855"/>
    </source>
</evidence>
<dbReference type="FunFam" id="3.40.50.720:FF:000190">
    <property type="entry name" value="Pyrroline-5-carboxylate reductase"/>
    <property type="match status" value="1"/>
</dbReference>
<dbReference type="GO" id="GO:0055129">
    <property type="term" value="P:L-proline biosynthetic process"/>
    <property type="evidence" value="ECO:0007669"/>
    <property type="project" value="TreeGrafter"/>
</dbReference>
<dbReference type="EC" id="1.5.1.2" evidence="4"/>
<evidence type="ECO:0000256" key="2">
    <source>
        <dbReference type="ARBA" id="ARBA00005205"/>
    </source>
</evidence>
<gene>
    <name evidence="16" type="ORF">QE152_g8409</name>
</gene>
<dbReference type="PANTHER" id="PTHR11645:SF69">
    <property type="entry name" value="PYRROLINE-5-CARBOXYLATE REDUCTASE"/>
    <property type="match status" value="1"/>
</dbReference>
<keyword evidence="7" id="KW-0028">Amino-acid biosynthesis</keyword>
<evidence type="ECO:0000259" key="15">
    <source>
        <dbReference type="Pfam" id="PF14748"/>
    </source>
</evidence>
<feature type="domain" description="Pyrroline-5-carboxylate reductase dimerisation" evidence="15">
    <location>
        <begin position="203"/>
        <end position="307"/>
    </location>
</feature>
<dbReference type="Gene3D" id="1.10.3730.10">
    <property type="entry name" value="ProC C-terminal domain-like"/>
    <property type="match status" value="1"/>
</dbReference>
<feature type="binding site" evidence="13">
    <location>
        <begin position="105"/>
        <end position="108"/>
    </location>
    <ligand>
        <name>NADP(+)</name>
        <dbReference type="ChEBI" id="CHEBI:58349"/>
    </ligand>
</feature>
<dbReference type="InterPro" id="IPR000304">
    <property type="entry name" value="Pyrroline-COOH_reductase"/>
</dbReference>
<dbReference type="GO" id="GO:0004735">
    <property type="term" value="F:pyrroline-5-carboxylate reductase activity"/>
    <property type="evidence" value="ECO:0007669"/>
    <property type="project" value="UniProtKB-EC"/>
</dbReference>
<dbReference type="Pfam" id="PF14748">
    <property type="entry name" value="P5CR_dimer"/>
    <property type="match status" value="1"/>
</dbReference>
<evidence type="ECO:0000259" key="14">
    <source>
        <dbReference type="Pfam" id="PF03807"/>
    </source>
</evidence>
<evidence type="ECO:0000256" key="12">
    <source>
        <dbReference type="ARBA" id="ARBA00052690"/>
    </source>
</evidence>
<dbReference type="SUPFAM" id="SSF51735">
    <property type="entry name" value="NAD(P)-binding Rossmann-fold domains"/>
    <property type="match status" value="1"/>
</dbReference>
<comment type="catalytic activity">
    <reaction evidence="11">
        <text>L-proline + NAD(+) = (S)-1-pyrroline-5-carboxylate + NADH + 2 H(+)</text>
        <dbReference type="Rhea" id="RHEA:14105"/>
        <dbReference type="ChEBI" id="CHEBI:15378"/>
        <dbReference type="ChEBI" id="CHEBI:17388"/>
        <dbReference type="ChEBI" id="CHEBI:57540"/>
        <dbReference type="ChEBI" id="CHEBI:57945"/>
        <dbReference type="ChEBI" id="CHEBI:60039"/>
        <dbReference type="EC" id="1.5.1.2"/>
    </reaction>
</comment>
<keyword evidence="6" id="KW-0963">Cytoplasm</keyword>
<dbReference type="InterPro" id="IPR008927">
    <property type="entry name" value="6-PGluconate_DH-like_C_sf"/>
</dbReference>
<comment type="similarity">
    <text evidence="3">Belongs to the pyrroline-5-carboxylate reductase family.</text>
</comment>
<dbReference type="HAMAP" id="MF_01925">
    <property type="entry name" value="P5C_reductase"/>
    <property type="match status" value="1"/>
</dbReference>
<evidence type="ECO:0000256" key="9">
    <source>
        <dbReference type="ARBA" id="ARBA00022857"/>
    </source>
</evidence>
<comment type="caution">
    <text evidence="16">The sequence shown here is derived from an EMBL/GenBank/DDBJ whole genome shotgun (WGS) entry which is preliminary data.</text>
</comment>
<evidence type="ECO:0000256" key="13">
    <source>
        <dbReference type="PIRSR" id="PIRSR000193-1"/>
    </source>
</evidence>
<comment type="subcellular location">
    <subcellularLocation>
        <location evidence="1">Cytoplasm</location>
    </subcellularLocation>
</comment>
<comment type="catalytic activity">
    <reaction evidence="12">
        <text>L-proline + NADP(+) = (S)-1-pyrroline-5-carboxylate + NADPH + 2 H(+)</text>
        <dbReference type="Rhea" id="RHEA:14109"/>
        <dbReference type="ChEBI" id="CHEBI:15378"/>
        <dbReference type="ChEBI" id="CHEBI:17388"/>
        <dbReference type="ChEBI" id="CHEBI:57783"/>
        <dbReference type="ChEBI" id="CHEBI:58349"/>
        <dbReference type="ChEBI" id="CHEBI:60039"/>
        <dbReference type="EC" id="1.5.1.2"/>
    </reaction>
</comment>
<evidence type="ECO:0000256" key="8">
    <source>
        <dbReference type="ARBA" id="ARBA00022650"/>
    </source>
</evidence>
<dbReference type="Proteomes" id="UP001458880">
    <property type="component" value="Unassembled WGS sequence"/>
</dbReference>
<organism evidence="16 17">
    <name type="scientific">Popillia japonica</name>
    <name type="common">Japanese beetle</name>
    <dbReference type="NCBI Taxonomy" id="7064"/>
    <lineage>
        <taxon>Eukaryota</taxon>
        <taxon>Metazoa</taxon>
        <taxon>Ecdysozoa</taxon>
        <taxon>Arthropoda</taxon>
        <taxon>Hexapoda</taxon>
        <taxon>Insecta</taxon>
        <taxon>Pterygota</taxon>
        <taxon>Neoptera</taxon>
        <taxon>Endopterygota</taxon>
        <taxon>Coleoptera</taxon>
        <taxon>Polyphaga</taxon>
        <taxon>Scarabaeiformia</taxon>
        <taxon>Scarabaeidae</taxon>
        <taxon>Rutelinae</taxon>
        <taxon>Popillia</taxon>
    </lineage>
</organism>
<evidence type="ECO:0000313" key="17">
    <source>
        <dbReference type="Proteomes" id="UP001458880"/>
    </source>
</evidence>
<keyword evidence="10" id="KW-0560">Oxidoreductase</keyword>
<evidence type="ECO:0000256" key="7">
    <source>
        <dbReference type="ARBA" id="ARBA00022605"/>
    </source>
</evidence>
<evidence type="ECO:0000256" key="6">
    <source>
        <dbReference type="ARBA" id="ARBA00022490"/>
    </source>
</evidence>